<dbReference type="NCBIfam" id="TIGR01543">
    <property type="entry name" value="proheadase_HK97"/>
    <property type="match status" value="1"/>
</dbReference>
<keyword evidence="2" id="KW-0645">Protease</keyword>
<dbReference type="Pfam" id="PF04586">
    <property type="entry name" value="Peptidase_S78"/>
    <property type="match status" value="1"/>
</dbReference>
<dbReference type="EMBL" id="FXUL01000017">
    <property type="protein sequence ID" value="SMP71917.1"/>
    <property type="molecule type" value="Genomic_DNA"/>
</dbReference>
<evidence type="ECO:0000313" key="6">
    <source>
        <dbReference type="Proteomes" id="UP001158049"/>
    </source>
</evidence>
<evidence type="ECO:0000259" key="4">
    <source>
        <dbReference type="Pfam" id="PF04586"/>
    </source>
</evidence>
<reference evidence="5 6" key="1">
    <citation type="submission" date="2017-05" db="EMBL/GenBank/DDBJ databases">
        <authorList>
            <person name="Varghese N."/>
            <person name="Submissions S."/>
        </authorList>
    </citation>
    <scope>NUCLEOTIDE SEQUENCE [LARGE SCALE GENOMIC DNA]</scope>
    <source>
        <strain evidence="5 6">DSM 26001</strain>
    </source>
</reference>
<name>A0ABY1QK56_9BURK</name>
<dbReference type="InterPro" id="IPR054613">
    <property type="entry name" value="Peptidase_S78_dom"/>
</dbReference>
<keyword evidence="1" id="KW-1188">Viral release from host cell</keyword>
<gene>
    <name evidence="5" type="ORF">SAMN06295970_11789</name>
</gene>
<sequence length="228" mass="24980">MKRKSASGLQTRDFNFDIKAVEKDGFFSGYGSVFGVKDSYGEIVAPGAFKASINARAERGRKLPILWQHRSGEPLGVYEVVKEDSTGLYMEGRLLVNDVAQAKEAQALMKAGAVTGLSIGYYVKADSWNEKDKVRTLTEVDLQETSIVTFPANDEARVEVVKSMEHIIKAGRMPTLAEFEDFLRDSGGFSKSQATVIAGRGLRELLSRSESGSDPSDALQLLKSFSLK</sequence>
<dbReference type="Proteomes" id="UP001158049">
    <property type="component" value="Unassembled WGS sequence"/>
</dbReference>
<protein>
    <recommendedName>
        <fullName evidence="4">Prohead serine protease domain-containing protein</fullName>
    </recommendedName>
</protein>
<keyword evidence="6" id="KW-1185">Reference proteome</keyword>
<comment type="caution">
    <text evidence="5">The sequence shown here is derived from an EMBL/GenBank/DDBJ whole genome shotgun (WGS) entry which is preliminary data.</text>
</comment>
<proteinExistence type="predicted"/>
<evidence type="ECO:0000256" key="1">
    <source>
        <dbReference type="ARBA" id="ARBA00022612"/>
    </source>
</evidence>
<accession>A0ABY1QK56</accession>
<evidence type="ECO:0000256" key="2">
    <source>
        <dbReference type="ARBA" id="ARBA00022670"/>
    </source>
</evidence>
<dbReference type="RefSeq" id="WP_283443987.1">
    <property type="nucleotide sequence ID" value="NZ_FXUL01000017.1"/>
</dbReference>
<keyword evidence="3" id="KW-0378">Hydrolase</keyword>
<feature type="domain" description="Prohead serine protease" evidence="4">
    <location>
        <begin position="16"/>
        <end position="167"/>
    </location>
</feature>
<dbReference type="InterPro" id="IPR006433">
    <property type="entry name" value="Prohead_protease"/>
</dbReference>
<organism evidence="5 6">
    <name type="scientific">Noviherbaspirillum suwonense</name>
    <dbReference type="NCBI Taxonomy" id="1224511"/>
    <lineage>
        <taxon>Bacteria</taxon>
        <taxon>Pseudomonadati</taxon>
        <taxon>Pseudomonadota</taxon>
        <taxon>Betaproteobacteria</taxon>
        <taxon>Burkholderiales</taxon>
        <taxon>Oxalobacteraceae</taxon>
        <taxon>Noviherbaspirillum</taxon>
    </lineage>
</organism>
<dbReference type="SUPFAM" id="SSF50789">
    <property type="entry name" value="Herpes virus serine proteinase, assemblin"/>
    <property type="match status" value="1"/>
</dbReference>
<evidence type="ECO:0000256" key="3">
    <source>
        <dbReference type="ARBA" id="ARBA00022801"/>
    </source>
</evidence>
<evidence type="ECO:0000313" key="5">
    <source>
        <dbReference type="EMBL" id="SMP71917.1"/>
    </source>
</evidence>